<accession>A0A1M2VK18</accession>
<feature type="compositionally biased region" description="Basic and acidic residues" evidence="1">
    <location>
        <begin position="430"/>
        <end position="439"/>
    </location>
</feature>
<feature type="region of interest" description="Disordered" evidence="1">
    <location>
        <begin position="474"/>
        <end position="561"/>
    </location>
</feature>
<organism evidence="3 4">
    <name type="scientific">Trametes pubescens</name>
    <name type="common">White-rot fungus</name>
    <dbReference type="NCBI Taxonomy" id="154538"/>
    <lineage>
        <taxon>Eukaryota</taxon>
        <taxon>Fungi</taxon>
        <taxon>Dikarya</taxon>
        <taxon>Basidiomycota</taxon>
        <taxon>Agaricomycotina</taxon>
        <taxon>Agaricomycetes</taxon>
        <taxon>Polyporales</taxon>
        <taxon>Polyporaceae</taxon>
        <taxon>Trametes</taxon>
    </lineage>
</organism>
<dbReference type="OrthoDB" id="2754657at2759"/>
<evidence type="ECO:0000313" key="4">
    <source>
        <dbReference type="Proteomes" id="UP000184267"/>
    </source>
</evidence>
<feature type="region of interest" description="Disordered" evidence="1">
    <location>
        <begin position="430"/>
        <end position="449"/>
    </location>
</feature>
<feature type="non-terminal residue" evidence="3">
    <location>
        <position position="1"/>
    </location>
</feature>
<name>A0A1M2VK18_TRAPU</name>
<proteinExistence type="predicted"/>
<protein>
    <recommendedName>
        <fullName evidence="2">Fungal-type protein kinase domain-containing protein</fullName>
    </recommendedName>
</protein>
<dbReference type="PANTHER" id="PTHR38248:SF2">
    <property type="entry name" value="FUNK1 11"/>
    <property type="match status" value="1"/>
</dbReference>
<dbReference type="InterPro" id="IPR011009">
    <property type="entry name" value="Kinase-like_dom_sf"/>
</dbReference>
<gene>
    <name evidence="3" type="ORF">TRAPUB_1215</name>
</gene>
<evidence type="ECO:0000259" key="2">
    <source>
        <dbReference type="Pfam" id="PF17667"/>
    </source>
</evidence>
<dbReference type="Proteomes" id="UP000184267">
    <property type="component" value="Unassembled WGS sequence"/>
</dbReference>
<reference evidence="3 4" key="1">
    <citation type="submission" date="2016-10" db="EMBL/GenBank/DDBJ databases">
        <title>Genome sequence of the basidiomycete white-rot fungus Trametes pubescens.</title>
        <authorList>
            <person name="Makela M.R."/>
            <person name="Granchi Z."/>
            <person name="Peng M."/>
            <person name="De Vries R.P."/>
            <person name="Grigoriev I."/>
            <person name="Riley R."/>
            <person name="Hilden K."/>
        </authorList>
    </citation>
    <scope>NUCLEOTIDE SEQUENCE [LARGE SCALE GENOMIC DNA]</scope>
    <source>
        <strain evidence="3 4">FBCC735</strain>
    </source>
</reference>
<feature type="compositionally biased region" description="Basic and acidic residues" evidence="1">
    <location>
        <begin position="480"/>
        <end position="510"/>
    </location>
</feature>
<dbReference type="PANTHER" id="PTHR38248">
    <property type="entry name" value="FUNK1 6"/>
    <property type="match status" value="1"/>
</dbReference>
<feature type="domain" description="Fungal-type protein kinase" evidence="2">
    <location>
        <begin position="53"/>
        <end position="299"/>
    </location>
</feature>
<keyword evidence="4" id="KW-1185">Reference proteome</keyword>
<dbReference type="InterPro" id="IPR040976">
    <property type="entry name" value="Pkinase_fungal"/>
</dbReference>
<evidence type="ECO:0000313" key="3">
    <source>
        <dbReference type="EMBL" id="OJT07892.1"/>
    </source>
</evidence>
<dbReference type="AlphaFoldDB" id="A0A1M2VK18"/>
<feature type="compositionally biased region" description="Basic residues" evidence="1">
    <location>
        <begin position="512"/>
        <end position="528"/>
    </location>
</feature>
<comment type="caution">
    <text evidence="3">The sequence shown here is derived from an EMBL/GenBank/DDBJ whole genome shotgun (WGS) entry which is preliminary data.</text>
</comment>
<evidence type="ECO:0000256" key="1">
    <source>
        <dbReference type="SAM" id="MobiDB-lite"/>
    </source>
</evidence>
<dbReference type="EMBL" id="MNAD01001109">
    <property type="protein sequence ID" value="OJT07892.1"/>
    <property type="molecule type" value="Genomic_DNA"/>
</dbReference>
<dbReference type="SUPFAM" id="SSF56112">
    <property type="entry name" value="Protein kinase-like (PK-like)"/>
    <property type="match status" value="1"/>
</dbReference>
<dbReference type="Pfam" id="PF17667">
    <property type="entry name" value="Pkinase_fungal"/>
    <property type="match status" value="1"/>
</dbReference>
<sequence>PTSDLGKKMLARATKKPADAGPEDYVRELFEKSLKTDWSWWKLRVDGEHGVVRHFLVGEPNFQAPGVAGRGTRGYVALDADNIDGQFYYLKDAWRVVSRQIDKEGKILQFLNKNGVKYIPTLECHGDIISPTIQLTKTNQLWKDLHKRKTSAVCPFKKHQHYRIVVKEVGQEMAKFERGRQLIHALWCCIFAHSEAYAKGIIHRDISAGNLLRYFDQSTGQWCGLLNDWEMAKDTSSKRSKGRQHDRMVSGLGTIHLLFELIMSDQGTWQFMSAAALEAPRKQIGVEDELESFFHVLLFLAIRFLRHNCDNVAAFVHAYFDDFSTFNTGHYGCGAMKMLCMANGRIAIKMDGGVVSLLEFIWPPPAGNPAEVDARSHPLNELMQTILGWLQAHYSLMPVANTRANSPTAPVPAAAEESDEEEVLLLAGKPPRDPMELEHGQPSAPVSREAQEALAQKLYTHQAMLELLEGALHGTTKWPPSDKTKDQLSESEEGYEHGADIKADSTDLLKHGAQRRRTCGAGPSHKRRWDQLEQAVAQDSPKRQKSVIRKSIRTRKQRRSS</sequence>
<feature type="compositionally biased region" description="Basic residues" evidence="1">
    <location>
        <begin position="543"/>
        <end position="561"/>
    </location>
</feature>
<dbReference type="Gene3D" id="1.10.510.10">
    <property type="entry name" value="Transferase(Phosphotransferase) domain 1"/>
    <property type="match status" value="1"/>
</dbReference>